<protein>
    <submittedName>
        <fullName evidence="1">Uncharacterized protein</fullName>
    </submittedName>
</protein>
<proteinExistence type="predicted"/>
<dbReference type="AlphaFoldDB" id="A0A645AFN7"/>
<accession>A0A645AFN7</accession>
<sequence>MPPAARSGQVRQRMAGRKREHHLLLRHVKILKSGVFFRISQIGYAHLTPLQQLNHSPNARLVYFKCKPGIKLVKLRVYGGKHFGAALRRISNGNFSPLYIGNIGQLLIGFVPDLHNFSGRLQINLTGIAGCHTSAAAHKQPNPQLLLQAQQLLVQG</sequence>
<comment type="caution">
    <text evidence="1">The sequence shown here is derived from an EMBL/GenBank/DDBJ whole genome shotgun (WGS) entry which is preliminary data.</text>
</comment>
<gene>
    <name evidence="1" type="ORF">SDC9_95209</name>
</gene>
<organism evidence="1">
    <name type="scientific">bioreactor metagenome</name>
    <dbReference type="NCBI Taxonomy" id="1076179"/>
    <lineage>
        <taxon>unclassified sequences</taxon>
        <taxon>metagenomes</taxon>
        <taxon>ecological metagenomes</taxon>
    </lineage>
</organism>
<dbReference type="EMBL" id="VSSQ01012118">
    <property type="protein sequence ID" value="MPM48484.1"/>
    <property type="molecule type" value="Genomic_DNA"/>
</dbReference>
<reference evidence="1" key="1">
    <citation type="submission" date="2019-08" db="EMBL/GenBank/DDBJ databases">
        <authorList>
            <person name="Kucharzyk K."/>
            <person name="Murdoch R.W."/>
            <person name="Higgins S."/>
            <person name="Loffler F."/>
        </authorList>
    </citation>
    <scope>NUCLEOTIDE SEQUENCE</scope>
</reference>
<name>A0A645AFN7_9ZZZZ</name>
<evidence type="ECO:0000313" key="1">
    <source>
        <dbReference type="EMBL" id="MPM48484.1"/>
    </source>
</evidence>